<dbReference type="Gene3D" id="3.10.310.10">
    <property type="entry name" value="Diaminopimelate Epimerase, Chain A, domain 1"/>
    <property type="match status" value="2"/>
</dbReference>
<dbReference type="GO" id="GO:0005737">
    <property type="term" value="C:cytoplasm"/>
    <property type="evidence" value="ECO:0007669"/>
    <property type="project" value="TreeGrafter"/>
</dbReference>
<reference evidence="2" key="1">
    <citation type="journal article" date="2021" name="Genome Biol. Evol.">
        <title>The assembled and annotated genome of the fairy-ring fungus Marasmius oreades.</title>
        <authorList>
            <person name="Hiltunen M."/>
            <person name="Ament-Velasquez S.L."/>
            <person name="Johannesson H."/>
        </authorList>
    </citation>
    <scope>NUCLEOTIDE SEQUENCE</scope>
    <source>
        <strain evidence="2">03SP1</strain>
    </source>
</reference>
<dbReference type="GO" id="GO:0016853">
    <property type="term" value="F:isomerase activity"/>
    <property type="evidence" value="ECO:0007669"/>
    <property type="project" value="TreeGrafter"/>
</dbReference>
<dbReference type="PIRSF" id="PIRSF016184">
    <property type="entry name" value="PhzC_PhzF"/>
    <property type="match status" value="1"/>
</dbReference>
<dbReference type="EMBL" id="CM032187">
    <property type="protein sequence ID" value="KAG7089741.1"/>
    <property type="molecule type" value="Genomic_DNA"/>
</dbReference>
<organism evidence="2 3">
    <name type="scientific">Marasmius oreades</name>
    <name type="common">fairy-ring Marasmius</name>
    <dbReference type="NCBI Taxonomy" id="181124"/>
    <lineage>
        <taxon>Eukaryota</taxon>
        <taxon>Fungi</taxon>
        <taxon>Dikarya</taxon>
        <taxon>Basidiomycota</taxon>
        <taxon>Agaricomycotina</taxon>
        <taxon>Agaricomycetes</taxon>
        <taxon>Agaricomycetidae</taxon>
        <taxon>Agaricales</taxon>
        <taxon>Marasmiineae</taxon>
        <taxon>Marasmiaceae</taxon>
        <taxon>Marasmius</taxon>
    </lineage>
</organism>
<name>A0A9P7RTZ5_9AGAR</name>
<keyword evidence="3" id="KW-1185">Reference proteome</keyword>
<dbReference type="Proteomes" id="UP001049176">
    <property type="component" value="Chromosome 7"/>
</dbReference>
<proteinExistence type="predicted"/>
<dbReference type="PANTHER" id="PTHR13774">
    <property type="entry name" value="PHENAZINE BIOSYNTHESIS PROTEIN"/>
    <property type="match status" value="1"/>
</dbReference>
<gene>
    <name evidence="2" type="ORF">E1B28_011395</name>
</gene>
<sequence>MPLKLNYHRYDIFTTTRFLGNPLAIVHVPASASLTQEHKQCIAREFNLSETTFVHEEEPGMQIQTTFRTDIFTPHTEIPFAGHPTIGTGFHLLSTRQDNDVTLRIKAGDTVVTRTGEASVRLRVPVDFKIHSALKIDNLIIKQTHLSADDFTERSKMIPIASIVKGMNFFILEVNDVDVLGRMYPYSEDITIPSTHLGAWSGSQTETTLIHVYAYTVIEESDQIRIRARMFSWAGHEDPATGSAACTLGSYLASKKGKGKWRFEITQGVEMGRKSEIVVIVEIGDGNVVENVQLEGSAVKVMEGSLTLDA</sequence>
<dbReference type="RefSeq" id="XP_043006211.1">
    <property type="nucleotide sequence ID" value="XM_043156424.1"/>
</dbReference>
<feature type="active site" evidence="1">
    <location>
        <position position="50"/>
    </location>
</feature>
<accession>A0A9P7RTZ5</accession>
<dbReference type="SUPFAM" id="SSF54506">
    <property type="entry name" value="Diaminopimelate epimerase-like"/>
    <property type="match status" value="1"/>
</dbReference>
<evidence type="ECO:0000313" key="2">
    <source>
        <dbReference type="EMBL" id="KAG7089741.1"/>
    </source>
</evidence>
<dbReference type="NCBIfam" id="TIGR00654">
    <property type="entry name" value="PhzF_family"/>
    <property type="match status" value="1"/>
</dbReference>
<evidence type="ECO:0000313" key="3">
    <source>
        <dbReference type="Proteomes" id="UP001049176"/>
    </source>
</evidence>
<protein>
    <submittedName>
        <fullName evidence="2">Uncharacterized protein</fullName>
    </submittedName>
</protein>
<comment type="caution">
    <text evidence="2">The sequence shown here is derived from an EMBL/GenBank/DDBJ whole genome shotgun (WGS) entry which is preliminary data.</text>
</comment>
<dbReference type="GeneID" id="66080470"/>
<dbReference type="OrthoDB" id="75169at2759"/>
<dbReference type="AlphaFoldDB" id="A0A9P7RTZ5"/>
<dbReference type="PANTHER" id="PTHR13774:SF32">
    <property type="entry name" value="ANTISENSE-ENHANCING SEQUENCE 1"/>
    <property type="match status" value="1"/>
</dbReference>
<dbReference type="Pfam" id="PF02567">
    <property type="entry name" value="PhzC-PhzF"/>
    <property type="match status" value="1"/>
</dbReference>
<dbReference type="InterPro" id="IPR003719">
    <property type="entry name" value="Phenazine_PhzF-like"/>
</dbReference>
<dbReference type="KEGG" id="more:E1B28_011395"/>
<evidence type="ECO:0000256" key="1">
    <source>
        <dbReference type="PIRSR" id="PIRSR016184-1"/>
    </source>
</evidence>